<proteinExistence type="predicted"/>
<sequence>MRFGSAVIALQIVDEWIVTVVPVETAALRILVEIVEWERSVVSAVPEAEPVSAALARQFVIAAPQGSAFAEVTEGTLVVFVVGDNFERFYGCDFRVLDCLFGTFR</sequence>
<accession>A0A915A7P1</accession>
<name>A0A915A7P1_PARUN</name>
<dbReference type="WBParaSite" id="PgR001X_g282_t01">
    <property type="protein sequence ID" value="PgR001X_g282_t01"/>
    <property type="gene ID" value="PgR001X_g282"/>
</dbReference>
<organism evidence="1 2">
    <name type="scientific">Parascaris univalens</name>
    <name type="common">Nematode worm</name>
    <dbReference type="NCBI Taxonomy" id="6257"/>
    <lineage>
        <taxon>Eukaryota</taxon>
        <taxon>Metazoa</taxon>
        <taxon>Ecdysozoa</taxon>
        <taxon>Nematoda</taxon>
        <taxon>Chromadorea</taxon>
        <taxon>Rhabditida</taxon>
        <taxon>Spirurina</taxon>
        <taxon>Ascaridomorpha</taxon>
        <taxon>Ascaridoidea</taxon>
        <taxon>Ascarididae</taxon>
        <taxon>Parascaris</taxon>
    </lineage>
</organism>
<reference evidence="2" key="1">
    <citation type="submission" date="2022-11" db="UniProtKB">
        <authorList>
            <consortium name="WormBaseParasite"/>
        </authorList>
    </citation>
    <scope>IDENTIFICATION</scope>
</reference>
<evidence type="ECO:0000313" key="1">
    <source>
        <dbReference type="Proteomes" id="UP000887569"/>
    </source>
</evidence>
<dbReference type="Proteomes" id="UP000887569">
    <property type="component" value="Unplaced"/>
</dbReference>
<protein>
    <submittedName>
        <fullName evidence="2">Uncharacterized protein</fullName>
    </submittedName>
</protein>
<dbReference type="AlphaFoldDB" id="A0A915A7P1"/>
<keyword evidence="1" id="KW-1185">Reference proteome</keyword>
<evidence type="ECO:0000313" key="2">
    <source>
        <dbReference type="WBParaSite" id="PgR001X_g282_t01"/>
    </source>
</evidence>